<sequence>MTDDQIDAVLAPVRDLLDRVDAARDRQAAVYLAWQIEELGATANQVRDGLG</sequence>
<comment type="caution">
    <text evidence="1">The sequence shown here is derived from an EMBL/GenBank/DDBJ whole genome shotgun (WGS) entry which is preliminary data.</text>
</comment>
<evidence type="ECO:0008006" key="3">
    <source>
        <dbReference type="Google" id="ProtNLM"/>
    </source>
</evidence>
<reference evidence="1 2" key="1">
    <citation type="submission" date="2021-04" db="EMBL/GenBank/DDBJ databases">
        <title>Whole genome sequence analysis of a thiophenic sulfur metabolizing bacteria.</title>
        <authorList>
            <person name="Akhtar N."/>
            <person name="Akram J."/>
            <person name="Aslam A."/>
        </authorList>
    </citation>
    <scope>NUCLEOTIDE SEQUENCE [LARGE SCALE GENOMIC DNA]</scope>
    <source>
        <strain evidence="1 2">3OW</strain>
    </source>
</reference>
<accession>A0ABS5NH59</accession>
<keyword evidence="2" id="KW-1185">Reference proteome</keyword>
<name>A0ABS5NH59_TSUPA</name>
<evidence type="ECO:0000313" key="2">
    <source>
        <dbReference type="Proteomes" id="UP000676853"/>
    </source>
</evidence>
<organism evidence="1 2">
    <name type="scientific">Tsukamurella paurometabola</name>
    <name type="common">Corynebacterium paurometabolum</name>
    <dbReference type="NCBI Taxonomy" id="2061"/>
    <lineage>
        <taxon>Bacteria</taxon>
        <taxon>Bacillati</taxon>
        <taxon>Actinomycetota</taxon>
        <taxon>Actinomycetes</taxon>
        <taxon>Mycobacteriales</taxon>
        <taxon>Tsukamurellaceae</taxon>
        <taxon>Tsukamurella</taxon>
    </lineage>
</organism>
<dbReference type="Proteomes" id="UP000676853">
    <property type="component" value="Unassembled WGS sequence"/>
</dbReference>
<proteinExistence type="predicted"/>
<evidence type="ECO:0000313" key="1">
    <source>
        <dbReference type="EMBL" id="MBS4102758.1"/>
    </source>
</evidence>
<dbReference type="RefSeq" id="WP_212554323.1">
    <property type="nucleotide sequence ID" value="NZ_JAGXOE010000041.1"/>
</dbReference>
<protein>
    <recommendedName>
        <fullName evidence="3">HNH endonuclease</fullName>
    </recommendedName>
</protein>
<gene>
    <name evidence="1" type="ORF">KFZ73_16125</name>
</gene>
<dbReference type="EMBL" id="JAGXOE010000041">
    <property type="protein sequence ID" value="MBS4102758.1"/>
    <property type="molecule type" value="Genomic_DNA"/>
</dbReference>